<dbReference type="SUPFAM" id="SSF46689">
    <property type="entry name" value="Homeodomain-like"/>
    <property type="match status" value="1"/>
</dbReference>
<dbReference type="Pfam" id="PF04433">
    <property type="entry name" value="SWIRM"/>
    <property type="match status" value="1"/>
</dbReference>
<proteinExistence type="predicted"/>
<gene>
    <name evidence="3" type="ORF">LY90DRAFT_673867</name>
</gene>
<dbReference type="GO" id="GO:0006338">
    <property type="term" value="P:chromatin remodeling"/>
    <property type="evidence" value="ECO:0007669"/>
    <property type="project" value="TreeGrafter"/>
</dbReference>
<dbReference type="PANTHER" id="PTHR12374">
    <property type="entry name" value="TRANSCRIPTIONAL ADAPTOR 2 ADA2 -RELATED"/>
    <property type="match status" value="1"/>
</dbReference>
<dbReference type="InterPro" id="IPR009057">
    <property type="entry name" value="Homeodomain-like_sf"/>
</dbReference>
<dbReference type="OrthoDB" id="5598695at2759"/>
<evidence type="ECO:0000313" key="3">
    <source>
        <dbReference type="EMBL" id="ORY30058.1"/>
    </source>
</evidence>
<organism evidence="3 4">
    <name type="scientific">Neocallimastix californiae</name>
    <dbReference type="NCBI Taxonomy" id="1754190"/>
    <lineage>
        <taxon>Eukaryota</taxon>
        <taxon>Fungi</taxon>
        <taxon>Fungi incertae sedis</taxon>
        <taxon>Chytridiomycota</taxon>
        <taxon>Chytridiomycota incertae sedis</taxon>
        <taxon>Neocallimastigomycetes</taxon>
        <taxon>Neocallimastigales</taxon>
        <taxon>Neocallimastigaceae</taxon>
        <taxon>Neocallimastix</taxon>
    </lineage>
</organism>
<dbReference type="GO" id="GO:0003682">
    <property type="term" value="F:chromatin binding"/>
    <property type="evidence" value="ECO:0007669"/>
    <property type="project" value="TreeGrafter"/>
</dbReference>
<sequence length="261" mass="30578">MEINALENKLDKPNRHHKRKCNTPQKSISSNLTQIEKKIQKIQTLDVYEAYIKEPEKLLYFTSDINSYYPLSISKKLKNINSRGRSRSITPSRSERSSITSIKTSSKISKKTSSLSQQFKLKNKINNDIYNYVIENRMNELYNLERYKIKDDAYIPPIVWKGNSLNISSSEVGYNLLSKGEIKACSTLRLFPLQYLNIKYILISAREEMGFFSKKDAQKWIPIDVNKTCKLYDWFQNLGWILPNNQPDKRNRKGSRTRIHP</sequence>
<dbReference type="FunFam" id="1.10.10.10:FF:000087">
    <property type="entry name" value="Transcriptional adapter 2"/>
    <property type="match status" value="1"/>
</dbReference>
<dbReference type="GO" id="GO:0070461">
    <property type="term" value="C:SAGA-type complex"/>
    <property type="evidence" value="ECO:0007669"/>
    <property type="project" value="TreeGrafter"/>
</dbReference>
<accession>A0A1Y2B5E4</accession>
<feature type="region of interest" description="Disordered" evidence="1">
    <location>
        <begin position="1"/>
        <end position="26"/>
    </location>
</feature>
<name>A0A1Y2B5E4_9FUNG</name>
<dbReference type="GO" id="GO:0003713">
    <property type="term" value="F:transcription coactivator activity"/>
    <property type="evidence" value="ECO:0007669"/>
    <property type="project" value="TreeGrafter"/>
</dbReference>
<reference evidence="3 4" key="1">
    <citation type="submission" date="2016-08" db="EMBL/GenBank/DDBJ databases">
        <title>A Parts List for Fungal Cellulosomes Revealed by Comparative Genomics.</title>
        <authorList>
            <consortium name="DOE Joint Genome Institute"/>
            <person name="Haitjema C.H."/>
            <person name="Gilmore S.P."/>
            <person name="Henske J.K."/>
            <person name="Solomon K.V."/>
            <person name="De Groot R."/>
            <person name="Kuo A."/>
            <person name="Mondo S.J."/>
            <person name="Salamov A.A."/>
            <person name="Labutti K."/>
            <person name="Zhao Z."/>
            <person name="Chiniquy J."/>
            <person name="Barry K."/>
            <person name="Brewer H.M."/>
            <person name="Purvine S.O."/>
            <person name="Wright A.T."/>
            <person name="Boxma B."/>
            <person name="Van Alen T."/>
            <person name="Hackstein J.H."/>
            <person name="Baker S.E."/>
            <person name="Grigoriev I.V."/>
            <person name="O'Malley M.A."/>
        </authorList>
    </citation>
    <scope>NUCLEOTIDE SEQUENCE [LARGE SCALE GENOMIC DNA]</scope>
    <source>
        <strain evidence="3 4">G1</strain>
    </source>
</reference>
<keyword evidence="4" id="KW-1185">Reference proteome</keyword>
<dbReference type="Proteomes" id="UP000193920">
    <property type="component" value="Unassembled WGS sequence"/>
</dbReference>
<dbReference type="GO" id="GO:0006357">
    <property type="term" value="P:regulation of transcription by RNA polymerase II"/>
    <property type="evidence" value="ECO:0007669"/>
    <property type="project" value="TreeGrafter"/>
</dbReference>
<dbReference type="EMBL" id="MCOG01000176">
    <property type="protein sequence ID" value="ORY30058.1"/>
    <property type="molecule type" value="Genomic_DNA"/>
</dbReference>
<evidence type="ECO:0000259" key="2">
    <source>
        <dbReference type="Pfam" id="PF04433"/>
    </source>
</evidence>
<evidence type="ECO:0000256" key="1">
    <source>
        <dbReference type="SAM" id="MobiDB-lite"/>
    </source>
</evidence>
<protein>
    <recommendedName>
        <fullName evidence="2">SWIRM domain-containing protein</fullName>
    </recommendedName>
</protein>
<feature type="compositionally biased region" description="Low complexity" evidence="1">
    <location>
        <begin position="87"/>
        <end position="105"/>
    </location>
</feature>
<dbReference type="GO" id="GO:0005634">
    <property type="term" value="C:nucleus"/>
    <property type="evidence" value="ECO:0007669"/>
    <property type="project" value="TreeGrafter"/>
</dbReference>
<dbReference type="InterPro" id="IPR007526">
    <property type="entry name" value="SWIRM"/>
</dbReference>
<evidence type="ECO:0000313" key="4">
    <source>
        <dbReference type="Proteomes" id="UP000193920"/>
    </source>
</evidence>
<dbReference type="AlphaFoldDB" id="A0A1Y2B5E4"/>
<dbReference type="InterPro" id="IPR036388">
    <property type="entry name" value="WH-like_DNA-bd_sf"/>
</dbReference>
<dbReference type="STRING" id="1754190.A0A1Y2B5E4"/>
<dbReference type="Gene3D" id="1.10.10.10">
    <property type="entry name" value="Winged helix-like DNA-binding domain superfamily/Winged helix DNA-binding domain"/>
    <property type="match status" value="1"/>
</dbReference>
<feature type="region of interest" description="Disordered" evidence="1">
    <location>
        <begin position="82"/>
        <end position="105"/>
    </location>
</feature>
<dbReference type="PANTHER" id="PTHR12374:SF20">
    <property type="entry name" value="TRANSCRIPTIONAL ADAPTER 2-ALPHA"/>
    <property type="match status" value="1"/>
</dbReference>
<feature type="domain" description="SWIRM" evidence="2">
    <location>
        <begin position="175"/>
        <end position="241"/>
    </location>
</feature>
<comment type="caution">
    <text evidence="3">The sequence shown here is derived from an EMBL/GenBank/DDBJ whole genome shotgun (WGS) entry which is preliminary data.</text>
</comment>